<dbReference type="SUPFAM" id="SSF52540">
    <property type="entry name" value="P-loop containing nucleoside triphosphate hydrolases"/>
    <property type="match status" value="1"/>
</dbReference>
<dbReference type="PANTHER" id="PTHR42711:SF5">
    <property type="entry name" value="ABC TRANSPORTER ATP-BINDING PROTEIN NATA"/>
    <property type="match status" value="1"/>
</dbReference>
<dbReference type="AlphaFoldDB" id="A0A2K8KGJ3"/>
<dbReference type="SMART" id="SM00382">
    <property type="entry name" value="AAA"/>
    <property type="match status" value="1"/>
</dbReference>
<dbReference type="Pfam" id="PF00005">
    <property type="entry name" value="ABC_tran"/>
    <property type="match status" value="1"/>
</dbReference>
<evidence type="ECO:0000259" key="5">
    <source>
        <dbReference type="PROSITE" id="PS50893"/>
    </source>
</evidence>
<evidence type="ECO:0000313" key="6">
    <source>
        <dbReference type="EMBL" id="ATX70813.1"/>
    </source>
</evidence>
<evidence type="ECO:0000256" key="1">
    <source>
        <dbReference type="ARBA" id="ARBA00005417"/>
    </source>
</evidence>
<protein>
    <submittedName>
        <fullName evidence="6">ABC transporter ATP-binding protein</fullName>
    </submittedName>
</protein>
<feature type="domain" description="ABC transporter" evidence="5">
    <location>
        <begin position="2"/>
        <end position="223"/>
    </location>
</feature>
<keyword evidence="7" id="KW-1185">Reference proteome</keyword>
<dbReference type="Proteomes" id="UP000231179">
    <property type="component" value="Chromosome"/>
</dbReference>
<keyword evidence="3" id="KW-0547">Nucleotide-binding</keyword>
<evidence type="ECO:0000256" key="2">
    <source>
        <dbReference type="ARBA" id="ARBA00022448"/>
    </source>
</evidence>
<organism evidence="6 7">
    <name type="scientific">Spiroplasma clarkii</name>
    <dbReference type="NCBI Taxonomy" id="2139"/>
    <lineage>
        <taxon>Bacteria</taxon>
        <taxon>Bacillati</taxon>
        <taxon>Mycoplasmatota</taxon>
        <taxon>Mollicutes</taxon>
        <taxon>Entomoplasmatales</taxon>
        <taxon>Spiroplasmataceae</taxon>
        <taxon>Spiroplasma</taxon>
    </lineage>
</organism>
<evidence type="ECO:0000313" key="7">
    <source>
        <dbReference type="Proteomes" id="UP000231179"/>
    </source>
</evidence>
<accession>A0A2K8KGJ3</accession>
<dbReference type="InterPro" id="IPR027417">
    <property type="entry name" value="P-loop_NTPase"/>
</dbReference>
<name>A0A2K8KGJ3_9MOLU</name>
<dbReference type="InterPro" id="IPR003439">
    <property type="entry name" value="ABC_transporter-like_ATP-bd"/>
</dbReference>
<dbReference type="RefSeq" id="WP_244900144.1">
    <property type="nucleotide sequence ID" value="NZ_CP024870.1"/>
</dbReference>
<gene>
    <name evidence="6" type="ORF">SCLAR_v1c04940</name>
</gene>
<proteinExistence type="inferred from homology"/>
<dbReference type="Gene3D" id="3.40.50.300">
    <property type="entry name" value="P-loop containing nucleotide triphosphate hydrolases"/>
    <property type="match status" value="1"/>
</dbReference>
<keyword evidence="4 6" id="KW-0067">ATP-binding</keyword>
<evidence type="ECO:0000256" key="4">
    <source>
        <dbReference type="ARBA" id="ARBA00022840"/>
    </source>
</evidence>
<dbReference type="GO" id="GO:0016887">
    <property type="term" value="F:ATP hydrolysis activity"/>
    <property type="evidence" value="ECO:0007669"/>
    <property type="project" value="InterPro"/>
</dbReference>
<dbReference type="CDD" id="cd03230">
    <property type="entry name" value="ABC_DR_subfamily_A"/>
    <property type="match status" value="1"/>
</dbReference>
<keyword evidence="2" id="KW-0813">Transport</keyword>
<reference evidence="6 7" key="1">
    <citation type="submission" date="2017-11" db="EMBL/GenBank/DDBJ databases">
        <title>Complete genome sequence of Spiroplasma clarkii CN-5 (DSM 19994).</title>
        <authorList>
            <person name="Tsai Y.-M."/>
            <person name="Chang A."/>
            <person name="Lo W.-S."/>
            <person name="Kuo C.-H."/>
        </authorList>
    </citation>
    <scope>NUCLEOTIDE SEQUENCE [LARGE SCALE GENOMIC DNA]</scope>
    <source>
        <strain evidence="6 7">CN-5</strain>
    </source>
</reference>
<dbReference type="PANTHER" id="PTHR42711">
    <property type="entry name" value="ABC TRANSPORTER ATP-BINDING PROTEIN"/>
    <property type="match status" value="1"/>
</dbReference>
<comment type="similarity">
    <text evidence="1">Belongs to the ABC transporter superfamily.</text>
</comment>
<evidence type="ECO:0000256" key="3">
    <source>
        <dbReference type="ARBA" id="ARBA00022741"/>
    </source>
</evidence>
<dbReference type="InterPro" id="IPR050763">
    <property type="entry name" value="ABC_transporter_ATP-binding"/>
</dbReference>
<sequence length="238" mass="27044">MIEVKNIHKKFGKKIVLEDISLTIKDGEVLGLLGSNGSGKTTLLDIIIGQQKPTSGTVSIDGKKDGYKNVGIQFQEGSWPKGVTAKLLIQYFRRKQKALTEEYVIKLIELFEIKDFLELDLNQLSGGQKQRLNTLLAVINDPKYICLDEMITGLDLKMQLKLIEWIGELKKHQKTIIIISHNPEEVEVLCDSFVIIERGHIYYEASVAKAIKEFGSIRNMMIKYYKEELKSNVISKSK</sequence>
<dbReference type="GO" id="GO:0005524">
    <property type="term" value="F:ATP binding"/>
    <property type="evidence" value="ECO:0007669"/>
    <property type="project" value="UniProtKB-KW"/>
</dbReference>
<dbReference type="PROSITE" id="PS50893">
    <property type="entry name" value="ABC_TRANSPORTER_2"/>
    <property type="match status" value="1"/>
</dbReference>
<dbReference type="EMBL" id="CP024870">
    <property type="protein sequence ID" value="ATX70813.1"/>
    <property type="molecule type" value="Genomic_DNA"/>
</dbReference>
<dbReference type="InterPro" id="IPR003593">
    <property type="entry name" value="AAA+_ATPase"/>
</dbReference>